<comment type="caution">
    <text evidence="1">The sequence shown here is derived from an EMBL/GenBank/DDBJ whole genome shotgun (WGS) entry which is preliminary data.</text>
</comment>
<evidence type="ECO:0000313" key="2">
    <source>
        <dbReference type="Proteomes" id="UP000726170"/>
    </source>
</evidence>
<sequence>MKKGRKSLLLSLVLIVISIMVIGCSSKPKVAADETAKILFDFYIKGDQEALAKIKLPKEQIEEISKIQKDETMKTIKNNFAVAGLKVSDAQVNEIYTARASALKKLSAETEIVSENDESADVKLKTTYINEIALDEKAATNAIQEVEKLNITNQEEILNKLTEVYIKNLINEYKNVQPSSDLKEQTFKFEIKEKTWLPQDIETFSMGIVKLVLGME</sequence>
<accession>A0ABS6EF92</accession>
<organism evidence="1 2">
    <name type="scientific">Clostridium mobile</name>
    <dbReference type="NCBI Taxonomy" id="2841512"/>
    <lineage>
        <taxon>Bacteria</taxon>
        <taxon>Bacillati</taxon>
        <taxon>Bacillota</taxon>
        <taxon>Clostridia</taxon>
        <taxon>Eubacteriales</taxon>
        <taxon>Clostridiaceae</taxon>
        <taxon>Clostridium</taxon>
    </lineage>
</organism>
<evidence type="ECO:0000313" key="1">
    <source>
        <dbReference type="EMBL" id="MBU5483442.1"/>
    </source>
</evidence>
<dbReference type="Proteomes" id="UP000726170">
    <property type="component" value="Unassembled WGS sequence"/>
</dbReference>
<dbReference type="RefSeq" id="WP_216437821.1">
    <property type="nucleotide sequence ID" value="NZ_JAHLQF010000001.1"/>
</dbReference>
<dbReference type="PROSITE" id="PS51257">
    <property type="entry name" value="PROKAR_LIPOPROTEIN"/>
    <property type="match status" value="1"/>
</dbReference>
<name>A0ABS6EF92_9CLOT</name>
<reference evidence="1 2" key="1">
    <citation type="submission" date="2021-06" db="EMBL/GenBank/DDBJ databases">
        <authorList>
            <person name="Sun Q."/>
            <person name="Li D."/>
        </authorList>
    </citation>
    <scope>NUCLEOTIDE SEQUENCE [LARGE SCALE GENOMIC DNA]</scope>
    <source>
        <strain evidence="1 2">MSJ-11</strain>
    </source>
</reference>
<protein>
    <submittedName>
        <fullName evidence="1">DUF5105 domain-containing protein</fullName>
    </submittedName>
</protein>
<keyword evidence="2" id="KW-1185">Reference proteome</keyword>
<gene>
    <name evidence="1" type="ORF">KQI86_03815</name>
</gene>
<proteinExistence type="predicted"/>
<dbReference type="EMBL" id="JAHLQF010000001">
    <property type="protein sequence ID" value="MBU5483442.1"/>
    <property type="molecule type" value="Genomic_DNA"/>
</dbReference>